<dbReference type="InterPro" id="IPR006977">
    <property type="entry name" value="Yip1_dom"/>
</dbReference>
<evidence type="ECO:0000256" key="2">
    <source>
        <dbReference type="ARBA" id="ARBA00022692"/>
    </source>
</evidence>
<evidence type="ECO:0000313" key="9">
    <source>
        <dbReference type="Proteomes" id="UP001596406"/>
    </source>
</evidence>
<dbReference type="EMBL" id="JBHSXM010000001">
    <property type="protein sequence ID" value="MFC6836587.1"/>
    <property type="molecule type" value="Genomic_DNA"/>
</dbReference>
<evidence type="ECO:0000256" key="5">
    <source>
        <dbReference type="SAM" id="MobiDB-lite"/>
    </source>
</evidence>
<dbReference type="RefSeq" id="WP_304448269.1">
    <property type="nucleotide sequence ID" value="NZ_JARRAH010000001.1"/>
</dbReference>
<keyword evidence="9" id="KW-1185">Reference proteome</keyword>
<reference evidence="8 9" key="1">
    <citation type="journal article" date="2019" name="Int. J. Syst. Evol. Microbiol.">
        <title>The Global Catalogue of Microorganisms (GCM) 10K type strain sequencing project: providing services to taxonomists for standard genome sequencing and annotation.</title>
        <authorList>
            <consortium name="The Broad Institute Genomics Platform"/>
            <consortium name="The Broad Institute Genome Sequencing Center for Infectious Disease"/>
            <person name="Wu L."/>
            <person name="Ma J."/>
        </authorList>
    </citation>
    <scope>NUCLEOTIDE SEQUENCE [LARGE SCALE GENOMIC DNA]</scope>
    <source>
        <strain evidence="8 9">PSRA2</strain>
    </source>
</reference>
<gene>
    <name evidence="8" type="ORF">ACFQHK_08685</name>
</gene>
<proteinExistence type="predicted"/>
<feature type="domain" description="Yip1" evidence="7">
    <location>
        <begin position="5"/>
        <end position="238"/>
    </location>
</feature>
<dbReference type="Proteomes" id="UP001596406">
    <property type="component" value="Unassembled WGS sequence"/>
</dbReference>
<organism evidence="8 9">
    <name type="scientific">Halomarina ordinaria</name>
    <dbReference type="NCBI Taxonomy" id="3033939"/>
    <lineage>
        <taxon>Archaea</taxon>
        <taxon>Methanobacteriati</taxon>
        <taxon>Methanobacteriota</taxon>
        <taxon>Stenosarchaea group</taxon>
        <taxon>Halobacteria</taxon>
        <taxon>Halobacteriales</taxon>
        <taxon>Natronomonadaceae</taxon>
        <taxon>Halomarina</taxon>
    </lineage>
</organism>
<comment type="subcellular location">
    <subcellularLocation>
        <location evidence="1">Membrane</location>
        <topology evidence="1">Multi-pass membrane protein</topology>
    </subcellularLocation>
</comment>
<keyword evidence="3 6" id="KW-1133">Transmembrane helix</keyword>
<dbReference type="AlphaFoldDB" id="A0ABD5U7W1"/>
<evidence type="ECO:0000256" key="4">
    <source>
        <dbReference type="ARBA" id="ARBA00023136"/>
    </source>
</evidence>
<sequence length="240" mass="25243">MLGPLRRPDRYFERHAPGLRLGRAVAVALLVALVATATLGVFGYALAEQAGEATVTVDNENRPPDWVCERHGDDPDSPLGTDCDEPSEREVRASSLVWNAVVDRLPVVFFTSLTGWVLGGVGMHVLTALAGGEGSFGDSLAVAGWAQATTLPQFVLLGAVFVTFAGSVDVTAGEAALESQVAGFRSDLRHPVVLLGAALTTAWQGWVYYHGMSHARNVDRDAAALIAVCCGVLAFVGSVL</sequence>
<keyword evidence="4 6" id="KW-0472">Membrane</keyword>
<evidence type="ECO:0000313" key="8">
    <source>
        <dbReference type="EMBL" id="MFC6836587.1"/>
    </source>
</evidence>
<feature type="compositionally biased region" description="Basic and acidic residues" evidence="5">
    <location>
        <begin position="59"/>
        <end position="74"/>
    </location>
</feature>
<keyword evidence="2 6" id="KW-0812">Transmembrane</keyword>
<feature type="transmembrane region" description="Helical" evidence="6">
    <location>
        <begin position="107"/>
        <end position="130"/>
    </location>
</feature>
<comment type="caution">
    <text evidence="8">The sequence shown here is derived from an EMBL/GenBank/DDBJ whole genome shotgun (WGS) entry which is preliminary data.</text>
</comment>
<feature type="region of interest" description="Disordered" evidence="5">
    <location>
        <begin position="56"/>
        <end position="84"/>
    </location>
</feature>
<dbReference type="Pfam" id="PF04893">
    <property type="entry name" value="Yip1"/>
    <property type="match status" value="1"/>
</dbReference>
<name>A0ABD5U7W1_9EURY</name>
<evidence type="ECO:0000256" key="1">
    <source>
        <dbReference type="ARBA" id="ARBA00004141"/>
    </source>
</evidence>
<feature type="transmembrane region" description="Helical" evidence="6">
    <location>
        <begin position="188"/>
        <end position="209"/>
    </location>
</feature>
<evidence type="ECO:0000259" key="7">
    <source>
        <dbReference type="Pfam" id="PF04893"/>
    </source>
</evidence>
<evidence type="ECO:0000256" key="6">
    <source>
        <dbReference type="SAM" id="Phobius"/>
    </source>
</evidence>
<protein>
    <submittedName>
        <fullName evidence="8">Yip1 family protein</fullName>
    </submittedName>
</protein>
<evidence type="ECO:0000256" key="3">
    <source>
        <dbReference type="ARBA" id="ARBA00022989"/>
    </source>
</evidence>
<feature type="transmembrane region" description="Helical" evidence="6">
    <location>
        <begin position="221"/>
        <end position="239"/>
    </location>
</feature>
<dbReference type="GO" id="GO:0016020">
    <property type="term" value="C:membrane"/>
    <property type="evidence" value="ECO:0007669"/>
    <property type="project" value="UniProtKB-SubCell"/>
</dbReference>
<accession>A0ABD5U7W1</accession>
<feature type="transmembrane region" description="Helical" evidence="6">
    <location>
        <begin position="142"/>
        <end position="168"/>
    </location>
</feature>
<feature type="transmembrane region" description="Helical" evidence="6">
    <location>
        <begin position="21"/>
        <end position="47"/>
    </location>
</feature>